<dbReference type="Pfam" id="PF09931">
    <property type="entry name" value="Phage_phiJL001_Gp84_N"/>
    <property type="match status" value="1"/>
</dbReference>
<dbReference type="Proteomes" id="UP000050836">
    <property type="component" value="Unassembled WGS sequence"/>
</dbReference>
<gene>
    <name evidence="2" type="ORF">ARC78_15175</name>
</gene>
<dbReference type="EMBL" id="LLXS01000051">
    <property type="protein sequence ID" value="KRG38818.1"/>
    <property type="molecule type" value="Genomic_DNA"/>
</dbReference>
<dbReference type="RefSeq" id="WP_054657275.1">
    <property type="nucleotide sequence ID" value="NZ_BAZI01000015.1"/>
</dbReference>
<comment type="caution">
    <text evidence="2">The sequence shown here is derived from an EMBL/GenBank/DDBJ whole genome shotgun (WGS) entry which is preliminary data.</text>
</comment>
<organism evidence="2 3">
    <name type="scientific">Stenotrophomonas pictorum JCM 9942</name>
    <dbReference type="NCBI Taxonomy" id="1236960"/>
    <lineage>
        <taxon>Bacteria</taxon>
        <taxon>Pseudomonadati</taxon>
        <taxon>Pseudomonadota</taxon>
        <taxon>Gammaproteobacteria</taxon>
        <taxon>Lysobacterales</taxon>
        <taxon>Lysobacteraceae</taxon>
        <taxon>Stenotrophomonas</taxon>
    </lineage>
</organism>
<dbReference type="InterPro" id="IPR018964">
    <property type="entry name" value="Phage_phiJL001_Gp84_C"/>
</dbReference>
<dbReference type="NCBIfam" id="TIGR02218">
    <property type="entry name" value="phg_TIGR02218"/>
    <property type="match status" value="1"/>
</dbReference>
<feature type="domain" description="Bacteriophage phiJL001 Gp84 C-terminal" evidence="1">
    <location>
        <begin position="199"/>
        <end position="280"/>
    </location>
</feature>
<dbReference type="Pfam" id="PF09356">
    <property type="entry name" value="Phage_BR0599"/>
    <property type="match status" value="1"/>
</dbReference>
<evidence type="ECO:0000259" key="1">
    <source>
        <dbReference type="Pfam" id="PF09356"/>
    </source>
</evidence>
<evidence type="ECO:0000313" key="3">
    <source>
        <dbReference type="Proteomes" id="UP000050836"/>
    </source>
</evidence>
<reference evidence="2 3" key="1">
    <citation type="submission" date="2015-10" db="EMBL/GenBank/DDBJ databases">
        <title>Genome sequencing and analysis of members of genus Stenotrophomonas.</title>
        <authorList>
            <person name="Patil P.P."/>
            <person name="Midha S."/>
            <person name="Patil P.B."/>
        </authorList>
    </citation>
    <scope>NUCLEOTIDE SEQUENCE [LARGE SCALE GENOMIC DNA]</scope>
    <source>
        <strain evidence="2 3">JCM 9942</strain>
    </source>
</reference>
<accession>A0A0R0A8H2</accession>
<protein>
    <recommendedName>
        <fullName evidence="1">Bacteriophage phiJL001 Gp84 C-terminal domain-containing protein</fullName>
    </recommendedName>
</protein>
<dbReference type="OrthoDB" id="6021215at2"/>
<sequence>MKNIPIALQQHLQQDATSWCLLLRIECRGAWAGTVLGFTTLDAPLHYDDGAGVITYRADNGFAPERLQANSEMDVDNTNLTGWVSDTGITEKQILAGIFDYAEVTIYRVNYLDLQQGHEIVAFGTCGETRFTESSWSTEWRSLTQQAKQPIGQVYSLTCRARYGDERCGMPFVWSAGAVSGQASDTTRSFFCAMSQADGWFSGGVLEWLTGSNAGAQMEVDDFTVSGADRALRLALPMPYPIEAGDTFRVRQDCDKQFTTCKAKGNVLNFRGEHLTPVADAALAVPGAYVKSVDSA</sequence>
<proteinExistence type="predicted"/>
<name>A0A0R0A8H2_9GAMM</name>
<keyword evidence="3" id="KW-1185">Reference proteome</keyword>
<evidence type="ECO:0000313" key="2">
    <source>
        <dbReference type="EMBL" id="KRG38818.1"/>
    </source>
</evidence>
<dbReference type="InterPro" id="IPR011928">
    <property type="entry name" value="Phage_phiJL001_Gp84"/>
</dbReference>
<dbReference type="AlphaFoldDB" id="A0A0R0A8H2"/>